<dbReference type="Pfam" id="PF01578">
    <property type="entry name" value="Cytochrom_C_asm"/>
    <property type="match status" value="1"/>
</dbReference>
<evidence type="ECO:0000313" key="3">
    <source>
        <dbReference type="EMBL" id="MDC8015412.1"/>
    </source>
</evidence>
<gene>
    <name evidence="3" type="primary">ccsA</name>
    <name evidence="3" type="ORF">OD750_023035</name>
</gene>
<keyword evidence="1" id="KW-0472">Membrane</keyword>
<dbReference type="PANTHER" id="PTHR38034">
    <property type="entry name" value="INNER MEMBRANE PROTEIN YPJD"/>
    <property type="match status" value="1"/>
</dbReference>
<feature type="transmembrane region" description="Helical" evidence="1">
    <location>
        <begin position="174"/>
        <end position="197"/>
    </location>
</feature>
<evidence type="ECO:0000259" key="2">
    <source>
        <dbReference type="Pfam" id="PF01578"/>
    </source>
</evidence>
<proteinExistence type="predicted"/>
<accession>A0A9X3YN76</accession>
<comment type="caution">
    <text evidence="3">The sequence shown here is derived from an EMBL/GenBank/DDBJ whole genome shotgun (WGS) entry which is preliminary data.</text>
</comment>
<name>A0A9X3YN76_9GAMM</name>
<keyword evidence="1" id="KW-0812">Transmembrane</keyword>
<dbReference type="RefSeq" id="WP_263540602.1">
    <property type="nucleotide sequence ID" value="NZ_JAOVZO020000020.1"/>
</dbReference>
<evidence type="ECO:0000256" key="1">
    <source>
        <dbReference type="SAM" id="Phobius"/>
    </source>
</evidence>
<dbReference type="GO" id="GO:0020037">
    <property type="term" value="F:heme binding"/>
    <property type="evidence" value="ECO:0007669"/>
    <property type="project" value="InterPro"/>
</dbReference>
<keyword evidence="1" id="KW-1133">Transmembrane helix</keyword>
<feature type="transmembrane region" description="Helical" evidence="1">
    <location>
        <begin position="121"/>
        <end position="147"/>
    </location>
</feature>
<feature type="domain" description="Cytochrome c assembly protein" evidence="2">
    <location>
        <begin position="50"/>
        <end position="261"/>
    </location>
</feature>
<dbReference type="InterPro" id="IPR002541">
    <property type="entry name" value="Cyt_c_assembly"/>
</dbReference>
<feature type="transmembrane region" description="Helical" evidence="1">
    <location>
        <begin position="6"/>
        <end position="25"/>
    </location>
</feature>
<reference evidence="3" key="1">
    <citation type="submission" date="2023-02" db="EMBL/GenBank/DDBJ databases">
        <title>Tahibacter soli sp. nov. isolated from soil.</title>
        <authorList>
            <person name="Baek J.H."/>
            <person name="Lee J.K."/>
            <person name="Choi D.G."/>
            <person name="Jeon C.O."/>
        </authorList>
    </citation>
    <scope>NUCLEOTIDE SEQUENCE</scope>
    <source>
        <strain evidence="3">BL</strain>
    </source>
</reference>
<protein>
    <submittedName>
        <fullName evidence="3">Cytochrome c biogenesis protein CcsA</fullName>
    </submittedName>
</protein>
<dbReference type="PANTHER" id="PTHR38034:SF1">
    <property type="entry name" value="INNER MEMBRANE PROTEIN YPJD"/>
    <property type="match status" value="1"/>
</dbReference>
<dbReference type="Proteomes" id="UP001139971">
    <property type="component" value="Unassembled WGS sequence"/>
</dbReference>
<feature type="transmembrane region" description="Helical" evidence="1">
    <location>
        <begin position="209"/>
        <end position="227"/>
    </location>
</feature>
<feature type="transmembrane region" description="Helical" evidence="1">
    <location>
        <begin position="37"/>
        <end position="55"/>
    </location>
</feature>
<keyword evidence="4" id="KW-1185">Reference proteome</keyword>
<dbReference type="InterPro" id="IPR052372">
    <property type="entry name" value="YpjD/HemX"/>
</dbReference>
<dbReference type="GO" id="GO:0005886">
    <property type="term" value="C:plasma membrane"/>
    <property type="evidence" value="ECO:0007669"/>
    <property type="project" value="TreeGrafter"/>
</dbReference>
<dbReference type="EMBL" id="JAOVZO020000020">
    <property type="protein sequence ID" value="MDC8015412.1"/>
    <property type="molecule type" value="Genomic_DNA"/>
</dbReference>
<feature type="transmembrane region" description="Helical" evidence="1">
    <location>
        <begin position="87"/>
        <end position="109"/>
    </location>
</feature>
<dbReference type="GO" id="GO:0017004">
    <property type="term" value="P:cytochrome complex assembly"/>
    <property type="evidence" value="ECO:0007669"/>
    <property type="project" value="InterPro"/>
</dbReference>
<dbReference type="AlphaFoldDB" id="A0A9X3YN76"/>
<feature type="transmembrane region" description="Helical" evidence="1">
    <location>
        <begin position="239"/>
        <end position="258"/>
    </location>
</feature>
<organism evidence="3 4">
    <name type="scientific">Tahibacter soli</name>
    <dbReference type="NCBI Taxonomy" id="2983605"/>
    <lineage>
        <taxon>Bacteria</taxon>
        <taxon>Pseudomonadati</taxon>
        <taxon>Pseudomonadota</taxon>
        <taxon>Gammaproteobacteria</taxon>
        <taxon>Lysobacterales</taxon>
        <taxon>Rhodanobacteraceae</taxon>
        <taxon>Tahibacter</taxon>
    </lineage>
</organism>
<sequence>MPISVLSALAVALYIAAALALALPLVNRASLPRGASLGVAGIGVIAHGAVVFGAHSGGLDLHFFAALSVVALLTAAMTLVVNAARPVAGLGVIVFPLAAVLLGIDTWLAPPTHPADRDWQIQLHVIVALLGYAVLSLSALLGLLLAAQDRALRNHRLSAGLVRVLPPLTLTEALMFRLVGAGFVLLTLTLVTGVLFVDNLFAQHLVHKTVLSIVAWFVFGALLFGRWRFGWRGRRAVRLLLIGMVVLLLAFFGSKFVLELLLRRTP</sequence>
<evidence type="ECO:0000313" key="4">
    <source>
        <dbReference type="Proteomes" id="UP001139971"/>
    </source>
</evidence>
<feature type="transmembrane region" description="Helical" evidence="1">
    <location>
        <begin position="61"/>
        <end position="80"/>
    </location>
</feature>